<sequence length="168" mass="19032">MNIANGRIWPYAIGISIMLVFSACIVTVVVANTLPVEKSDTYMMGYHEADAKANELIQAKIAFDKKYKIEYITDTLHVEGSTIKYRVTDVNSQPVNSAKIKVIVTRPNNHKHDQELSNPSVENGVYTFATIKLPQEGRWDIMAKANVQDVQRFYNVKADTRAKEAFEY</sequence>
<evidence type="ECO:0000256" key="1">
    <source>
        <dbReference type="SAM" id="Phobius"/>
    </source>
</evidence>
<reference evidence="2 3" key="1">
    <citation type="submission" date="2020-05" db="EMBL/GenBank/DDBJ databases">
        <title>Sulfurimonas marisnigri, sp. nov., and Sulfurimonas baltica, sp. nov., manganese oxide reducing chemolithoautotrophs of the class Epsilonproteobacteria isolated from the pelagic redoxclines of the Black and Baltic Seas and emended description of the genus Sulfurimonas.</title>
        <authorList>
            <person name="Henkel J.V."/>
            <person name="Laudan C."/>
            <person name="Werner J."/>
            <person name="Neu T."/>
            <person name="Plewe S."/>
            <person name="Sproer C."/>
            <person name="Bunk B."/>
            <person name="Schulz-Vogt H.N."/>
        </authorList>
    </citation>
    <scope>NUCLEOTIDE SEQUENCE [LARGE SCALE GENOMIC DNA]</scope>
    <source>
        <strain evidence="2 3">GD2</strain>
    </source>
</reference>
<keyword evidence="1" id="KW-0472">Membrane</keyword>
<keyword evidence="1" id="KW-0812">Transmembrane</keyword>
<keyword evidence="1" id="KW-1133">Transmembrane helix</keyword>
<dbReference type="EMBL" id="CP054492">
    <property type="protein sequence ID" value="QOY51932.1"/>
    <property type="molecule type" value="Genomic_DNA"/>
</dbReference>
<dbReference type="AlphaFoldDB" id="A0A7S7LUW3"/>
<dbReference type="RefSeq" id="WP_194369517.1">
    <property type="nucleotide sequence ID" value="NZ_CP054492.1"/>
</dbReference>
<dbReference type="Pfam" id="PF05751">
    <property type="entry name" value="FixH"/>
    <property type="match status" value="1"/>
</dbReference>
<protein>
    <submittedName>
        <fullName evidence="2">FixH family protein</fullName>
    </submittedName>
</protein>
<evidence type="ECO:0000313" key="2">
    <source>
        <dbReference type="EMBL" id="QOY51932.1"/>
    </source>
</evidence>
<accession>A0A7S7LUW3</accession>
<dbReference type="InterPro" id="IPR008620">
    <property type="entry name" value="FixH"/>
</dbReference>
<proteinExistence type="predicted"/>
<feature type="transmembrane region" description="Helical" evidence="1">
    <location>
        <begin position="12"/>
        <end position="34"/>
    </location>
</feature>
<dbReference type="KEGG" id="sbal:HUE88_12670"/>
<dbReference type="PROSITE" id="PS51257">
    <property type="entry name" value="PROKAR_LIPOPROTEIN"/>
    <property type="match status" value="1"/>
</dbReference>
<name>A0A7S7LUW3_9BACT</name>
<gene>
    <name evidence="2" type="ORF">HUE88_12670</name>
</gene>
<organism evidence="2 3">
    <name type="scientific">Candidatus Sulfurimonas baltica</name>
    <dbReference type="NCBI Taxonomy" id="2740404"/>
    <lineage>
        <taxon>Bacteria</taxon>
        <taxon>Pseudomonadati</taxon>
        <taxon>Campylobacterota</taxon>
        <taxon>Epsilonproteobacteria</taxon>
        <taxon>Campylobacterales</taxon>
        <taxon>Sulfurimonadaceae</taxon>
        <taxon>Sulfurimonas</taxon>
    </lineage>
</organism>
<dbReference type="Proteomes" id="UP000593994">
    <property type="component" value="Chromosome"/>
</dbReference>
<evidence type="ECO:0000313" key="3">
    <source>
        <dbReference type="Proteomes" id="UP000593994"/>
    </source>
</evidence>
<keyword evidence="3" id="KW-1185">Reference proteome</keyword>